<dbReference type="OrthoDB" id="2409125at2759"/>
<sequence length="272" mass="31516">DNNHVEKILFVGLLPLGQSSFLSGLNNVVPYPMHNLPSSSGRAFFSDSFGLTEMEVASLLEQKKIIDKLDILKRYYNGYQTSTGVRIFNPHSVISYLYNNVINYYWINSSHTTTLVKYLKMCGPDIKELLYNLLYSFYQSQGVDLLQDVELKSHLRYDIIDKNPDINAIYTLLYYSGYLTVVSSTDITMVKLVIPNEEVAYQWKLWIFDIIGMERVKTNGIYESLFKKNIVAFCEQFPSFYMELVSCYDIADAKRCRLYETWYHSFILGALA</sequence>
<name>A0A9W4TB93_9GLOM</name>
<feature type="non-terminal residue" evidence="1">
    <location>
        <position position="1"/>
    </location>
</feature>
<accession>A0A9W4TB93</accession>
<comment type="caution">
    <text evidence="1">The sequence shown here is derived from an EMBL/GenBank/DDBJ whole genome shotgun (WGS) entry which is preliminary data.</text>
</comment>
<reference evidence="1" key="1">
    <citation type="submission" date="2022-08" db="EMBL/GenBank/DDBJ databases">
        <authorList>
            <person name="Kallberg Y."/>
            <person name="Tangrot J."/>
            <person name="Rosling A."/>
        </authorList>
    </citation>
    <scope>NUCLEOTIDE SEQUENCE</scope>
    <source>
        <strain evidence="1">Wild A</strain>
    </source>
</reference>
<keyword evidence="2" id="KW-1185">Reference proteome</keyword>
<proteinExistence type="predicted"/>
<dbReference type="AlphaFoldDB" id="A0A9W4TB93"/>
<gene>
    <name evidence="1" type="ORF">FWILDA_LOCUS19230</name>
</gene>
<organism evidence="1 2">
    <name type="scientific">Funneliformis geosporum</name>
    <dbReference type="NCBI Taxonomy" id="1117311"/>
    <lineage>
        <taxon>Eukaryota</taxon>
        <taxon>Fungi</taxon>
        <taxon>Fungi incertae sedis</taxon>
        <taxon>Mucoromycota</taxon>
        <taxon>Glomeromycotina</taxon>
        <taxon>Glomeromycetes</taxon>
        <taxon>Glomerales</taxon>
        <taxon>Glomeraceae</taxon>
        <taxon>Funneliformis</taxon>
    </lineage>
</organism>
<feature type="non-terminal residue" evidence="1">
    <location>
        <position position="272"/>
    </location>
</feature>
<dbReference type="PANTHER" id="PTHR34825:SF1">
    <property type="entry name" value="AAA-ATPASE-LIKE DOMAIN-CONTAINING PROTEIN"/>
    <property type="match status" value="1"/>
</dbReference>
<protein>
    <submittedName>
        <fullName evidence="1">9495_t:CDS:1</fullName>
    </submittedName>
</protein>
<dbReference type="EMBL" id="CAMKVN010022224">
    <property type="protein sequence ID" value="CAI2199753.1"/>
    <property type="molecule type" value="Genomic_DNA"/>
</dbReference>
<dbReference type="Proteomes" id="UP001153678">
    <property type="component" value="Unassembled WGS sequence"/>
</dbReference>
<dbReference type="PANTHER" id="PTHR34825">
    <property type="entry name" value="CONSERVED PROTEIN, WITH A WEAK D-GALACTARATE DEHYDRATASE/ALTRONATE HYDROLASE DOMAIN"/>
    <property type="match status" value="1"/>
</dbReference>
<evidence type="ECO:0000313" key="1">
    <source>
        <dbReference type="EMBL" id="CAI2199753.1"/>
    </source>
</evidence>
<evidence type="ECO:0000313" key="2">
    <source>
        <dbReference type="Proteomes" id="UP001153678"/>
    </source>
</evidence>